<feature type="compositionally biased region" description="Polar residues" evidence="6">
    <location>
        <begin position="329"/>
        <end position="339"/>
    </location>
</feature>
<evidence type="ECO:0000256" key="5">
    <source>
        <dbReference type="ARBA" id="ARBA00024227"/>
    </source>
</evidence>
<dbReference type="InterPro" id="IPR045864">
    <property type="entry name" value="aa-tRNA-synth_II/BPL/LPL"/>
</dbReference>
<evidence type="ECO:0000256" key="1">
    <source>
        <dbReference type="ARBA" id="ARBA00022598"/>
    </source>
</evidence>
<keyword evidence="9" id="KW-1185">Reference proteome</keyword>
<keyword evidence="3" id="KW-0067">ATP-binding</keyword>
<dbReference type="EC" id="6.3.4.15" evidence="5"/>
<dbReference type="Gene3D" id="2.30.30.100">
    <property type="match status" value="1"/>
</dbReference>
<keyword evidence="4" id="KW-0092">Biotin</keyword>
<proteinExistence type="predicted"/>
<evidence type="ECO:0000259" key="7">
    <source>
        <dbReference type="PROSITE" id="PS51733"/>
    </source>
</evidence>
<reference evidence="8 9" key="1">
    <citation type="submission" date="2024-09" db="EMBL/GenBank/DDBJ databases">
        <authorList>
            <person name="Sun Q."/>
            <person name="Mori K."/>
        </authorList>
    </citation>
    <scope>NUCLEOTIDE SEQUENCE [LARGE SCALE GENOMIC DNA]</scope>
    <source>
        <strain evidence="8 9">CICC 10874</strain>
    </source>
</reference>
<evidence type="ECO:0000256" key="2">
    <source>
        <dbReference type="ARBA" id="ARBA00022741"/>
    </source>
</evidence>
<name>A0ABV6RDJ0_9MICO</name>
<dbReference type="EMBL" id="JBHLSV010000018">
    <property type="protein sequence ID" value="MFC0675049.1"/>
    <property type="molecule type" value="Genomic_DNA"/>
</dbReference>
<dbReference type="SUPFAM" id="SSF55681">
    <property type="entry name" value="Class II aaRS and biotin synthetases"/>
    <property type="match status" value="1"/>
</dbReference>
<feature type="compositionally biased region" description="Basic and acidic residues" evidence="6">
    <location>
        <begin position="305"/>
        <end position="314"/>
    </location>
</feature>
<feature type="region of interest" description="Disordered" evidence="6">
    <location>
        <begin position="1"/>
        <end position="39"/>
    </location>
</feature>
<keyword evidence="2" id="KW-0547">Nucleotide-binding</keyword>
<organism evidence="8 9">
    <name type="scientific">Brachybacterium hainanense</name>
    <dbReference type="NCBI Taxonomy" id="1541174"/>
    <lineage>
        <taxon>Bacteria</taxon>
        <taxon>Bacillati</taxon>
        <taxon>Actinomycetota</taxon>
        <taxon>Actinomycetes</taxon>
        <taxon>Micrococcales</taxon>
        <taxon>Dermabacteraceae</taxon>
        <taxon>Brachybacterium</taxon>
    </lineage>
</organism>
<keyword evidence="1 8" id="KW-0436">Ligase</keyword>
<dbReference type="InterPro" id="IPR003142">
    <property type="entry name" value="BPL_C"/>
</dbReference>
<dbReference type="Pfam" id="PF03099">
    <property type="entry name" value="BPL_LplA_LipB"/>
    <property type="match status" value="1"/>
</dbReference>
<gene>
    <name evidence="8" type="ORF">ACFFF6_13870</name>
</gene>
<sequence length="339" mass="34359">MSDASVPAAVTPRSDPSRIGPRGAGTPIHRLPRASSTQDEAARRAAGGETLPFAVTTLDQHGGRGRLGRVWTAPAGTGLALTLAVRTVLPPPRRTWIPLLAGVAVLDALEELSPGLRQATGLGLKWPNDVLVPPARPGGRDRKLSGILVEGRGRDTVLIGIGTNLQDPAPAAEDRAAVPAAAWLLGPGGLLAPAGCGPVEPAQASACGARLAQLLVTALLRRLGQLEAAVDPMSAGLHETYRMSCVTLGRDVRIQPLGAAPAEGGADLHGTAIGIDPDGRLVVRSPGGAETAVDAGDVLHAGIGTRHDTDDRTAAGKAITGPTAADVSTAGQTSAGEHR</sequence>
<dbReference type="SUPFAM" id="SSF50037">
    <property type="entry name" value="C-terminal domain of transcriptional repressors"/>
    <property type="match status" value="1"/>
</dbReference>
<dbReference type="InterPro" id="IPR004143">
    <property type="entry name" value="BPL_LPL_catalytic"/>
</dbReference>
<dbReference type="RefSeq" id="WP_376981710.1">
    <property type="nucleotide sequence ID" value="NZ_JBHLSV010000018.1"/>
</dbReference>
<feature type="domain" description="BPL/LPL catalytic" evidence="7">
    <location>
        <begin position="12"/>
        <end position="227"/>
    </location>
</feature>
<dbReference type="Gene3D" id="3.30.930.10">
    <property type="entry name" value="Bira Bifunctional Protein, Domain 2"/>
    <property type="match status" value="1"/>
</dbReference>
<comment type="caution">
    <text evidence="8">The sequence shown here is derived from an EMBL/GenBank/DDBJ whole genome shotgun (WGS) entry which is preliminary data.</text>
</comment>
<dbReference type="InterPro" id="IPR008988">
    <property type="entry name" value="Transcriptional_repressor_C"/>
</dbReference>
<dbReference type="GO" id="GO:0016874">
    <property type="term" value="F:ligase activity"/>
    <property type="evidence" value="ECO:0007669"/>
    <property type="project" value="UniProtKB-KW"/>
</dbReference>
<evidence type="ECO:0000256" key="3">
    <source>
        <dbReference type="ARBA" id="ARBA00022840"/>
    </source>
</evidence>
<feature type="region of interest" description="Disordered" evidence="6">
    <location>
        <begin position="303"/>
        <end position="339"/>
    </location>
</feature>
<accession>A0ABV6RDJ0</accession>
<protein>
    <recommendedName>
        <fullName evidence="5">biotin--[biotin carboxyl-carrier protein] ligase</fullName>
        <ecNumber evidence="5">6.3.4.15</ecNumber>
    </recommendedName>
</protein>
<dbReference type="Pfam" id="PF02237">
    <property type="entry name" value="BPL_C"/>
    <property type="match status" value="1"/>
</dbReference>
<evidence type="ECO:0000313" key="9">
    <source>
        <dbReference type="Proteomes" id="UP001589793"/>
    </source>
</evidence>
<evidence type="ECO:0000313" key="8">
    <source>
        <dbReference type="EMBL" id="MFC0675049.1"/>
    </source>
</evidence>
<dbReference type="PROSITE" id="PS51733">
    <property type="entry name" value="BPL_LPL_CATALYTIC"/>
    <property type="match status" value="1"/>
</dbReference>
<dbReference type="InterPro" id="IPR004408">
    <property type="entry name" value="Biotin_CoA_COase_ligase"/>
</dbReference>
<dbReference type="Proteomes" id="UP001589793">
    <property type="component" value="Unassembled WGS sequence"/>
</dbReference>
<evidence type="ECO:0000256" key="4">
    <source>
        <dbReference type="ARBA" id="ARBA00023267"/>
    </source>
</evidence>
<dbReference type="PANTHER" id="PTHR12835:SF5">
    <property type="entry name" value="BIOTIN--PROTEIN LIGASE"/>
    <property type="match status" value="1"/>
</dbReference>
<dbReference type="PANTHER" id="PTHR12835">
    <property type="entry name" value="BIOTIN PROTEIN LIGASE"/>
    <property type="match status" value="1"/>
</dbReference>
<evidence type="ECO:0000256" key="6">
    <source>
        <dbReference type="SAM" id="MobiDB-lite"/>
    </source>
</evidence>
<dbReference type="CDD" id="cd16442">
    <property type="entry name" value="BPL"/>
    <property type="match status" value="1"/>
</dbReference>